<dbReference type="Pfam" id="PF01476">
    <property type="entry name" value="LysM"/>
    <property type="match status" value="2"/>
</dbReference>
<dbReference type="PROSITE" id="PS51782">
    <property type="entry name" value="LYSM"/>
    <property type="match status" value="2"/>
</dbReference>
<dbReference type="CDD" id="cd00118">
    <property type="entry name" value="LysM"/>
    <property type="match status" value="2"/>
</dbReference>
<protein>
    <recommendedName>
        <fullName evidence="2">LysM domain-containing protein</fullName>
    </recommendedName>
</protein>
<comment type="caution">
    <text evidence="3">The sequence shown here is derived from an EMBL/GenBank/DDBJ whole genome shotgun (WGS) entry which is preliminary data.</text>
</comment>
<organism evidence="3 4">
    <name type="scientific">Candidatus Daviesbacteria bacterium GW2011_GWC2_40_12</name>
    <dbReference type="NCBI Taxonomy" id="1618431"/>
    <lineage>
        <taxon>Bacteria</taxon>
        <taxon>Candidatus Daviesiibacteriota</taxon>
    </lineage>
</organism>
<keyword evidence="1" id="KW-0812">Transmembrane</keyword>
<feature type="domain" description="LysM" evidence="2">
    <location>
        <begin position="170"/>
        <end position="217"/>
    </location>
</feature>
<sequence length="219" mass="23878">MAKRNLNKKKTAVKAPVKNSSYLEKIQTEVQSNQSKVSIVLGALIILVVGVLIFNYFNKNKASLGPAQEAQLNQETASNLPAKHTVKEGDTLYILAQKYYNDGFKFSEIAKANNLKNVDLIEAGQVLDIPELDKTQIVQSSLQPSPAGNTESLGVGGGNSTIWGERIEGDKYNVKEGDWLSSISGRAYGDIFAFEKIAKANNIQNPNQIEVGSVLIIPR</sequence>
<keyword evidence="1" id="KW-1133">Transmembrane helix</keyword>
<dbReference type="Gene3D" id="3.10.350.10">
    <property type="entry name" value="LysM domain"/>
    <property type="match status" value="2"/>
</dbReference>
<evidence type="ECO:0000259" key="2">
    <source>
        <dbReference type="PROSITE" id="PS51782"/>
    </source>
</evidence>
<dbReference type="SUPFAM" id="SSF54106">
    <property type="entry name" value="LysM domain"/>
    <property type="match status" value="2"/>
</dbReference>
<dbReference type="InterPro" id="IPR018392">
    <property type="entry name" value="LysM"/>
</dbReference>
<dbReference type="Proteomes" id="UP000034881">
    <property type="component" value="Unassembled WGS sequence"/>
</dbReference>
<name>A0A0G0QMT2_9BACT</name>
<evidence type="ECO:0000256" key="1">
    <source>
        <dbReference type="SAM" id="Phobius"/>
    </source>
</evidence>
<evidence type="ECO:0000313" key="3">
    <source>
        <dbReference type="EMBL" id="KKR41724.1"/>
    </source>
</evidence>
<accession>A0A0G0QMT2</accession>
<gene>
    <name evidence="3" type="ORF">UT77_C0007G0026</name>
</gene>
<proteinExistence type="predicted"/>
<dbReference type="EMBL" id="LBYB01000007">
    <property type="protein sequence ID" value="KKR41724.1"/>
    <property type="molecule type" value="Genomic_DNA"/>
</dbReference>
<reference evidence="3 4" key="1">
    <citation type="journal article" date="2015" name="Nature">
        <title>rRNA introns, odd ribosomes, and small enigmatic genomes across a large radiation of phyla.</title>
        <authorList>
            <person name="Brown C.T."/>
            <person name="Hug L.A."/>
            <person name="Thomas B.C."/>
            <person name="Sharon I."/>
            <person name="Castelle C.J."/>
            <person name="Singh A."/>
            <person name="Wilkins M.J."/>
            <person name="Williams K.H."/>
            <person name="Banfield J.F."/>
        </authorList>
    </citation>
    <scope>NUCLEOTIDE SEQUENCE [LARGE SCALE GENOMIC DNA]</scope>
</reference>
<feature type="transmembrane region" description="Helical" evidence="1">
    <location>
        <begin position="37"/>
        <end position="57"/>
    </location>
</feature>
<dbReference type="SMART" id="SM00257">
    <property type="entry name" value="LysM"/>
    <property type="match status" value="2"/>
</dbReference>
<dbReference type="InterPro" id="IPR052196">
    <property type="entry name" value="Bact_Kbp"/>
</dbReference>
<dbReference type="InterPro" id="IPR036779">
    <property type="entry name" value="LysM_dom_sf"/>
</dbReference>
<keyword evidence="1" id="KW-0472">Membrane</keyword>
<dbReference type="AlphaFoldDB" id="A0A0G0QMT2"/>
<dbReference type="PANTHER" id="PTHR34700:SF4">
    <property type="entry name" value="PHAGE-LIKE ELEMENT PBSX PROTEIN XKDP"/>
    <property type="match status" value="1"/>
</dbReference>
<dbReference type="PANTHER" id="PTHR34700">
    <property type="entry name" value="POTASSIUM BINDING PROTEIN KBP"/>
    <property type="match status" value="1"/>
</dbReference>
<evidence type="ECO:0000313" key="4">
    <source>
        <dbReference type="Proteomes" id="UP000034881"/>
    </source>
</evidence>
<feature type="domain" description="LysM" evidence="2">
    <location>
        <begin position="82"/>
        <end position="129"/>
    </location>
</feature>